<proteinExistence type="predicted"/>
<dbReference type="EMBL" id="SSOP01000189">
    <property type="protein sequence ID" value="KAB5590199.1"/>
    <property type="molecule type" value="Genomic_DNA"/>
</dbReference>
<keyword evidence="3" id="KW-1185">Reference proteome</keyword>
<comment type="caution">
    <text evidence="2">The sequence shown here is derived from an EMBL/GenBank/DDBJ whole genome shotgun (WGS) entry which is preliminary data.</text>
</comment>
<feature type="signal peptide" evidence="1">
    <location>
        <begin position="1"/>
        <end position="26"/>
    </location>
</feature>
<reference evidence="2 3" key="1">
    <citation type="journal article" date="2019" name="Fungal Biol. Biotechnol.">
        <title>Draft genome sequence of fastidious pathogen Ceratobasidium theobromae, which causes vascular-streak dieback in Theobroma cacao.</title>
        <authorList>
            <person name="Ali S.S."/>
            <person name="Asman A."/>
            <person name="Shao J."/>
            <person name="Firmansyah A.P."/>
            <person name="Susilo A.W."/>
            <person name="Rosmana A."/>
            <person name="McMahon P."/>
            <person name="Junaid M."/>
            <person name="Guest D."/>
            <person name="Kheng T.Y."/>
            <person name="Meinhardt L.W."/>
            <person name="Bailey B.A."/>
        </authorList>
    </citation>
    <scope>NUCLEOTIDE SEQUENCE [LARGE SCALE GENOMIC DNA]</scope>
    <source>
        <strain evidence="2 3">CT2</strain>
    </source>
</reference>
<organism evidence="2 3">
    <name type="scientific">Ceratobasidium theobromae</name>
    <dbReference type="NCBI Taxonomy" id="1582974"/>
    <lineage>
        <taxon>Eukaryota</taxon>
        <taxon>Fungi</taxon>
        <taxon>Dikarya</taxon>
        <taxon>Basidiomycota</taxon>
        <taxon>Agaricomycotina</taxon>
        <taxon>Agaricomycetes</taxon>
        <taxon>Cantharellales</taxon>
        <taxon>Ceratobasidiaceae</taxon>
        <taxon>Ceratobasidium</taxon>
    </lineage>
</organism>
<keyword evidence="1" id="KW-0732">Signal</keyword>
<evidence type="ECO:0000313" key="2">
    <source>
        <dbReference type="EMBL" id="KAB5590199.1"/>
    </source>
</evidence>
<accession>A0A5N5QF05</accession>
<evidence type="ECO:0000256" key="1">
    <source>
        <dbReference type="SAM" id="SignalP"/>
    </source>
</evidence>
<dbReference type="AlphaFoldDB" id="A0A5N5QF05"/>
<feature type="chain" id="PRO_5024275881" evidence="1">
    <location>
        <begin position="27"/>
        <end position="89"/>
    </location>
</feature>
<gene>
    <name evidence="2" type="ORF">CTheo_6368</name>
</gene>
<name>A0A5N5QF05_9AGAM</name>
<sequence length="89" mass="9820">MRPTLLTPSNMKIAALVALFAFSVTATSLEKRCYGEGEVSYWQQWNTAYQSIDSIATDSELAVVDWNALAQRSNAPANKQELPARNKAV</sequence>
<evidence type="ECO:0000313" key="3">
    <source>
        <dbReference type="Proteomes" id="UP000383932"/>
    </source>
</evidence>
<dbReference type="Proteomes" id="UP000383932">
    <property type="component" value="Unassembled WGS sequence"/>
</dbReference>
<protein>
    <submittedName>
        <fullName evidence="2">Putative effector protein</fullName>
    </submittedName>
</protein>